<feature type="transmembrane region" description="Helical" evidence="1">
    <location>
        <begin position="34"/>
        <end position="55"/>
    </location>
</feature>
<evidence type="ECO:0000313" key="3">
    <source>
        <dbReference type="Proteomes" id="UP000285575"/>
    </source>
</evidence>
<proteinExistence type="predicted"/>
<comment type="caution">
    <text evidence="2">The sequence shown here is derived from an EMBL/GenBank/DDBJ whole genome shotgun (WGS) entry which is preliminary data.</text>
</comment>
<evidence type="ECO:0000313" key="2">
    <source>
        <dbReference type="EMBL" id="RVU45336.1"/>
    </source>
</evidence>
<feature type="transmembrane region" description="Helical" evidence="1">
    <location>
        <begin position="61"/>
        <end position="79"/>
    </location>
</feature>
<dbReference type="AlphaFoldDB" id="A0A437REZ5"/>
<keyword evidence="3" id="KW-1185">Reference proteome</keyword>
<name>A0A437REZ5_9BURK</name>
<dbReference type="EMBL" id="SACR01000004">
    <property type="protein sequence ID" value="RVU45336.1"/>
    <property type="molecule type" value="Genomic_DNA"/>
</dbReference>
<dbReference type="RefSeq" id="WP_128229434.1">
    <property type="nucleotide sequence ID" value="NZ_SACR01000004.1"/>
</dbReference>
<protein>
    <submittedName>
        <fullName evidence="2">Uncharacterized protein</fullName>
    </submittedName>
</protein>
<accession>A0A437REZ5</accession>
<gene>
    <name evidence="2" type="ORF">EOE66_14510</name>
</gene>
<feature type="transmembrane region" description="Helical" evidence="1">
    <location>
        <begin position="5"/>
        <end position="22"/>
    </location>
</feature>
<dbReference type="Proteomes" id="UP000285575">
    <property type="component" value="Unassembled WGS sequence"/>
</dbReference>
<keyword evidence="1" id="KW-0812">Transmembrane</keyword>
<evidence type="ECO:0000256" key="1">
    <source>
        <dbReference type="SAM" id="Phobius"/>
    </source>
</evidence>
<organism evidence="2 3">
    <name type="scientific">Rubrivivax rivuli</name>
    <dbReference type="NCBI Taxonomy" id="1862385"/>
    <lineage>
        <taxon>Bacteria</taxon>
        <taxon>Pseudomonadati</taxon>
        <taxon>Pseudomonadota</taxon>
        <taxon>Betaproteobacteria</taxon>
        <taxon>Burkholderiales</taxon>
        <taxon>Sphaerotilaceae</taxon>
        <taxon>Rubrivivax</taxon>
    </lineage>
</organism>
<reference evidence="2 3" key="1">
    <citation type="submission" date="2019-01" db="EMBL/GenBank/DDBJ databases">
        <authorList>
            <person name="Chen W.-M."/>
        </authorList>
    </citation>
    <scope>NUCLEOTIDE SEQUENCE [LARGE SCALE GENOMIC DNA]</scope>
    <source>
        <strain evidence="2 3">KYPY4</strain>
    </source>
</reference>
<keyword evidence="1" id="KW-1133">Transmembrane helix</keyword>
<dbReference type="OrthoDB" id="9172586at2"/>
<sequence length="90" mass="9745">MTVLYVVACATLIYTSFCRAVLMSRDTTRLAVRLAFVSLGSSAAFGLLALALWGYSPSLPSVTILVSFAAVQIVTSRLWREGVPARFRSV</sequence>
<keyword evidence="1" id="KW-0472">Membrane</keyword>